<keyword evidence="12" id="KW-1185">Reference proteome</keyword>
<dbReference type="CDD" id="cd06571">
    <property type="entry name" value="Bac_DnaA_C"/>
    <property type="match status" value="1"/>
</dbReference>
<dbReference type="InterPro" id="IPR013159">
    <property type="entry name" value="DnaA_C"/>
</dbReference>
<dbReference type="InterPro" id="IPR020591">
    <property type="entry name" value="Chromosome_initiator_DnaA-like"/>
</dbReference>
<feature type="domain" description="Chromosomal replication initiator DnaA C-terminal" evidence="10">
    <location>
        <begin position="464"/>
        <end position="533"/>
    </location>
</feature>
<organism evidence="11 12">
    <name type="scientific">Anaerobiospirillum thomasii</name>
    <dbReference type="NCBI Taxonomy" id="179995"/>
    <lineage>
        <taxon>Bacteria</taxon>
        <taxon>Pseudomonadati</taxon>
        <taxon>Pseudomonadota</taxon>
        <taxon>Gammaproteobacteria</taxon>
        <taxon>Aeromonadales</taxon>
        <taxon>Succinivibrionaceae</taxon>
        <taxon>Anaerobiospirillum</taxon>
    </lineage>
</organism>
<evidence type="ECO:0000256" key="2">
    <source>
        <dbReference type="ARBA" id="ARBA00022705"/>
    </source>
</evidence>
<evidence type="ECO:0000259" key="9">
    <source>
        <dbReference type="SMART" id="SM00382"/>
    </source>
</evidence>
<dbReference type="PANTHER" id="PTHR30050:SF2">
    <property type="entry name" value="CHROMOSOMAL REPLICATION INITIATOR PROTEIN DNAA"/>
    <property type="match status" value="1"/>
</dbReference>
<dbReference type="PANTHER" id="PTHR30050">
    <property type="entry name" value="CHROMOSOMAL REPLICATION INITIATOR PROTEIN DNAA"/>
    <property type="match status" value="1"/>
</dbReference>
<comment type="function">
    <text evidence="7">Plays an essential role in the initiation and regulation of chromosomal replication. ATP-DnaA binds to the origin of replication (oriC) to initiate formation of the DNA replication initiation complex once per cell cycle. Binds the DnaA box (a 9 base pair repeat at the origin) and separates the double-stranded (ds)DNA. Forms a right-handed helical filament on oriC DNA; dsDNA binds to the exterior of the filament while single-stranded (ss)DNA is stabiized in the filament's interior. The ATP-DnaA-oriC complex binds and stabilizes one strand of the AT-rich DNA unwinding element (DUE), permitting loading of DNA polymerase. After initiation quickly degrades to an ADP-DnaA complex that is not apt for DNA replication. Binds acidic phospholipids.</text>
</comment>
<keyword evidence="1" id="KW-0963">Cytoplasm</keyword>
<feature type="domain" description="AAA+ ATPase" evidence="9">
    <location>
        <begin position="253"/>
        <end position="387"/>
    </location>
</feature>
<dbReference type="Gene3D" id="1.10.8.60">
    <property type="match status" value="1"/>
</dbReference>
<evidence type="ECO:0000256" key="3">
    <source>
        <dbReference type="ARBA" id="ARBA00022741"/>
    </source>
</evidence>
<dbReference type="OrthoDB" id="9807019at2"/>
<dbReference type="GO" id="GO:0008289">
    <property type="term" value="F:lipid binding"/>
    <property type="evidence" value="ECO:0007669"/>
    <property type="project" value="UniProtKB-KW"/>
</dbReference>
<dbReference type="Gene3D" id="3.40.50.300">
    <property type="entry name" value="P-loop containing nucleotide triphosphate hydrolases"/>
    <property type="match status" value="1"/>
</dbReference>
<dbReference type="CDD" id="cd00009">
    <property type="entry name" value="AAA"/>
    <property type="match status" value="1"/>
</dbReference>
<evidence type="ECO:0000256" key="4">
    <source>
        <dbReference type="ARBA" id="ARBA00022840"/>
    </source>
</evidence>
<evidence type="ECO:0000256" key="6">
    <source>
        <dbReference type="ARBA" id="ARBA00023125"/>
    </source>
</evidence>
<sequence>MDPILIWNKAVENILSTKQDPKDIAIIQLFLYQVNLSFEDGKIKFLCTSKFIYTQFLPFSEAFIDEVCRLIGRTDVGFSIEAVDPNRQNSLDFGQQSAANTMGQQPMSQPLAQQPPSLLANTNMPQAPMADMSMQQPSNLGINQFGGYYNPYSSVSQYSAPGMNFSMQHTDPMHNNFQVNNFTQVPQQNFNNSHVNQNVARPKVRTQQSVANGLDIKFHINPNKTFENYVTDPDNKMLYATALKVATTPGNQSINPLYIHGASGLGKTHLLLAIANRIKQTKPEVKVLYVRAEEFLRHYVASMQIGHNVDFQGLYTAYDVFIVDDVQLFASSPKTRDTFFDIISDFIDRPGRHLVLASDVAPANLTNFSPRLTTRFGSGVCIEVISPCTETRSAIIKSKCQEMNINLPDDVCDYIAKNIQSNVRDIEGAIKTLNTHIEACGSLKIDDIARIISDQICISNQSLSMDAIKKRVSEEMDVSIEDMMSSKKVRNISLARSIAMTLIRELIPNSSLSSIGAEFHKDHSSVHEAIKKIRTKISKDADFAARYHSLELSLKKK</sequence>
<dbReference type="GO" id="GO:0006270">
    <property type="term" value="P:DNA replication initiation"/>
    <property type="evidence" value="ECO:0007669"/>
    <property type="project" value="InterPro"/>
</dbReference>
<keyword evidence="6 7" id="KW-0238">DNA-binding</keyword>
<evidence type="ECO:0000313" key="11">
    <source>
        <dbReference type="EMBL" id="SPT69180.1"/>
    </source>
</evidence>
<dbReference type="SMART" id="SM00382">
    <property type="entry name" value="AAA"/>
    <property type="match status" value="1"/>
</dbReference>
<accession>A0A2X0WP41</accession>
<dbReference type="InterPro" id="IPR013317">
    <property type="entry name" value="DnaA_dom"/>
</dbReference>
<evidence type="ECO:0000256" key="5">
    <source>
        <dbReference type="ARBA" id="ARBA00023121"/>
    </source>
</evidence>
<evidence type="ECO:0000259" key="10">
    <source>
        <dbReference type="SMART" id="SM00760"/>
    </source>
</evidence>
<dbReference type="InterPro" id="IPR003593">
    <property type="entry name" value="AAA+_ATPase"/>
</dbReference>
<comment type="similarity">
    <text evidence="8">Belongs to the DnaA family.</text>
</comment>
<dbReference type="Pfam" id="PF00308">
    <property type="entry name" value="Bac_DnaA"/>
    <property type="match status" value="1"/>
</dbReference>
<dbReference type="InterPro" id="IPR027417">
    <property type="entry name" value="P-loop_NTPase"/>
</dbReference>
<evidence type="ECO:0000313" key="12">
    <source>
        <dbReference type="Proteomes" id="UP000250086"/>
    </source>
</evidence>
<evidence type="ECO:0000256" key="7">
    <source>
        <dbReference type="RuleBase" id="RU000577"/>
    </source>
</evidence>
<evidence type="ECO:0000256" key="8">
    <source>
        <dbReference type="RuleBase" id="RU004227"/>
    </source>
</evidence>
<dbReference type="PRINTS" id="PR00051">
    <property type="entry name" value="DNAA"/>
</dbReference>
<dbReference type="GO" id="GO:0006275">
    <property type="term" value="P:regulation of DNA replication"/>
    <property type="evidence" value="ECO:0007669"/>
    <property type="project" value="InterPro"/>
</dbReference>
<dbReference type="Proteomes" id="UP000250086">
    <property type="component" value="Unassembled WGS sequence"/>
</dbReference>
<dbReference type="GO" id="GO:0003688">
    <property type="term" value="F:DNA replication origin binding"/>
    <property type="evidence" value="ECO:0007669"/>
    <property type="project" value="TreeGrafter"/>
</dbReference>
<keyword evidence="2 7" id="KW-0235">DNA replication</keyword>
<keyword evidence="5" id="KW-0446">Lipid-binding</keyword>
<dbReference type="EMBL" id="UAPV01000001">
    <property type="protein sequence ID" value="SPT69180.1"/>
    <property type="molecule type" value="Genomic_DNA"/>
</dbReference>
<gene>
    <name evidence="11" type="primary">dnaA_1</name>
    <name evidence="11" type="ORF">NCTC13093_00543</name>
</gene>
<evidence type="ECO:0000256" key="1">
    <source>
        <dbReference type="ARBA" id="ARBA00022490"/>
    </source>
</evidence>
<dbReference type="InterPro" id="IPR010921">
    <property type="entry name" value="Trp_repressor/repl_initiator"/>
</dbReference>
<dbReference type="GO" id="GO:0005524">
    <property type="term" value="F:ATP binding"/>
    <property type="evidence" value="ECO:0007669"/>
    <property type="project" value="UniProtKB-KW"/>
</dbReference>
<dbReference type="Gene3D" id="1.10.1750.10">
    <property type="match status" value="1"/>
</dbReference>
<dbReference type="Pfam" id="PF08299">
    <property type="entry name" value="Bac_DnaA_C"/>
    <property type="match status" value="1"/>
</dbReference>
<dbReference type="AlphaFoldDB" id="A0A2X0WP41"/>
<protein>
    <recommendedName>
        <fullName evidence="7">Chromosomal replication initiator protein DnaA</fullName>
    </recommendedName>
</protein>
<dbReference type="GO" id="GO:0005886">
    <property type="term" value="C:plasma membrane"/>
    <property type="evidence" value="ECO:0007669"/>
    <property type="project" value="TreeGrafter"/>
</dbReference>
<dbReference type="SUPFAM" id="SSF48295">
    <property type="entry name" value="TrpR-like"/>
    <property type="match status" value="1"/>
</dbReference>
<proteinExistence type="inferred from homology"/>
<keyword evidence="3 7" id="KW-0547">Nucleotide-binding</keyword>
<dbReference type="RefSeq" id="WP_113743366.1">
    <property type="nucleotide sequence ID" value="NZ_UAPU01000007.1"/>
</dbReference>
<keyword evidence="4 7" id="KW-0067">ATP-binding</keyword>
<reference evidence="11 12" key="1">
    <citation type="submission" date="2018-06" db="EMBL/GenBank/DDBJ databases">
        <authorList>
            <consortium name="Pathogen Informatics"/>
            <person name="Doyle S."/>
        </authorList>
    </citation>
    <scope>NUCLEOTIDE SEQUENCE [LARGE SCALE GENOMIC DNA]</scope>
    <source>
        <strain evidence="11 12">NCTC13093</strain>
    </source>
</reference>
<dbReference type="SUPFAM" id="SSF52540">
    <property type="entry name" value="P-loop containing nucleoside triphosphate hydrolases"/>
    <property type="match status" value="1"/>
</dbReference>
<dbReference type="SMART" id="SM00760">
    <property type="entry name" value="Bac_DnaA_C"/>
    <property type="match status" value="1"/>
</dbReference>
<name>A0A2X0WP41_9GAMM</name>